<proteinExistence type="predicted"/>
<evidence type="ECO:0000313" key="2">
    <source>
        <dbReference type="EMBL" id="BAV65611.1"/>
    </source>
</evidence>
<keyword evidence="1" id="KW-0732">Signal</keyword>
<gene>
    <name evidence="2" type="ORF">SCLO_1025710</name>
</gene>
<organism evidence="2 3">
    <name type="scientific">Sphingobium cloacae</name>
    <dbReference type="NCBI Taxonomy" id="120107"/>
    <lineage>
        <taxon>Bacteria</taxon>
        <taxon>Pseudomonadati</taxon>
        <taxon>Pseudomonadota</taxon>
        <taxon>Alphaproteobacteria</taxon>
        <taxon>Sphingomonadales</taxon>
        <taxon>Sphingomonadaceae</taxon>
        <taxon>Sphingobium</taxon>
    </lineage>
</organism>
<keyword evidence="3" id="KW-1185">Reference proteome</keyword>
<evidence type="ECO:0000313" key="3">
    <source>
        <dbReference type="Proteomes" id="UP000218272"/>
    </source>
</evidence>
<accession>A0A1E1F5A8</accession>
<dbReference type="Proteomes" id="UP000218272">
    <property type="component" value="Chromosome SCLO_1"/>
</dbReference>
<dbReference type="KEGG" id="sclo:SCLO_1025710"/>
<sequence>MKTGLVALATIALATSASAAVAAENPFAQDQAILHLKDIDLSTAEGQQRLAIRMDKAARAVCGERLSDIHLALEAQAQACRVAVVADVRQQIETRLAATPDASSVRLASLR</sequence>
<dbReference type="EMBL" id="AP017655">
    <property type="protein sequence ID" value="BAV65611.1"/>
    <property type="molecule type" value="Genomic_DNA"/>
</dbReference>
<dbReference type="NCBIfam" id="TIGR04433">
    <property type="entry name" value="UrcA_uranyl"/>
    <property type="match status" value="1"/>
</dbReference>
<evidence type="ECO:0000256" key="1">
    <source>
        <dbReference type="SAM" id="SignalP"/>
    </source>
</evidence>
<name>A0A1E1F5A8_9SPHN</name>
<feature type="signal peptide" evidence="1">
    <location>
        <begin position="1"/>
        <end position="22"/>
    </location>
</feature>
<reference evidence="2 3" key="1">
    <citation type="submission" date="2016-10" db="EMBL/GenBank/DDBJ databases">
        <title>Complete Genome Sequence of the Nonylphenol-Degrading Bacterium Sphingobium cloacae JCM 10874T.</title>
        <authorList>
            <person name="Ootsuka M."/>
            <person name="Nishizawa T."/>
            <person name="Ohta H."/>
        </authorList>
    </citation>
    <scope>NUCLEOTIDE SEQUENCE [LARGE SCALE GENOMIC DNA]</scope>
    <source>
        <strain evidence="2 3">JCM 10874</strain>
    </source>
</reference>
<evidence type="ECO:0008006" key="4">
    <source>
        <dbReference type="Google" id="ProtNLM"/>
    </source>
</evidence>
<feature type="chain" id="PRO_5009112629" description="UrcA family protein" evidence="1">
    <location>
        <begin position="23"/>
        <end position="111"/>
    </location>
</feature>
<dbReference type="AlphaFoldDB" id="A0A1E1F5A8"/>
<protein>
    <recommendedName>
        <fullName evidence="4">UrcA family protein</fullName>
    </recommendedName>
</protein>
<dbReference type="InterPro" id="IPR030972">
    <property type="entry name" value="UrcA_uranyl"/>
</dbReference>
<dbReference type="RefSeq" id="WP_174521944.1">
    <property type="nucleotide sequence ID" value="NZ_AP017655.1"/>
</dbReference>